<sequence>MAILTILLLFCKLFLFFCKFSVAKDTITQFEPLEDNKTLVSNDGTFELGFFTPATTSSNRYLGIWYANIPFRTVVWVANRDIPITDNFTKLRINTQGNLVLVNQNNTVIWSTNATTKGVVVAAQILDSGNLVLRDEKDTNPENYLWESFDYPSDTFLPGMKMGWDFKKGLIGTTEYYRSGPWDGTKFVGNPSSSNSVINYTFVSDKDGYYITYSINDKSMISRLVLNQTLYLRRQRLTWNNDSQTWRVSSQLPSDLCDVYNTCGAFGICVVSESPVCKCLDGFKPKAPQNWTQTNFHEGCVHNHSWSCGENKDGFQKFSNVKAPETTRSWVNASMTLEECNKKCRENCSCTAYANTDMRGEGSGCAIWFGDLLDVRLIPSGGQDLYIRLAVSQIDGQELAVKRLSQTSGQGLKEFKNEVMLCAKLQHRNLVKVLGFCIREDEKLLIYEYMANKSLDFFLFG</sequence>
<dbReference type="PROSITE" id="PS50011">
    <property type="entry name" value="PROTEIN_KINASE_DOM"/>
    <property type="match status" value="1"/>
</dbReference>
<dbReference type="GO" id="GO:0048544">
    <property type="term" value="P:recognition of pollen"/>
    <property type="evidence" value="ECO:0007669"/>
    <property type="project" value="InterPro"/>
</dbReference>
<feature type="domain" description="EGF-like" evidence="11">
    <location>
        <begin position="253"/>
        <end position="289"/>
    </location>
</feature>
<evidence type="ECO:0000259" key="12">
    <source>
        <dbReference type="PROSITE" id="PS50927"/>
    </source>
</evidence>
<dbReference type="InterPro" id="IPR000858">
    <property type="entry name" value="S_locus_glycoprot_dom"/>
</dbReference>
<evidence type="ECO:0000256" key="4">
    <source>
        <dbReference type="ARBA" id="ARBA00023157"/>
    </source>
</evidence>
<dbReference type="SMART" id="SM00473">
    <property type="entry name" value="PAN_AP"/>
    <property type="match status" value="1"/>
</dbReference>
<evidence type="ECO:0000259" key="10">
    <source>
        <dbReference type="PROSITE" id="PS50011"/>
    </source>
</evidence>
<feature type="signal peptide" evidence="9">
    <location>
        <begin position="1"/>
        <end position="23"/>
    </location>
</feature>
<comment type="catalytic activity">
    <reaction evidence="7">
        <text>L-seryl-[protein] + ATP = O-phospho-L-seryl-[protein] + ADP + H(+)</text>
        <dbReference type="Rhea" id="RHEA:17989"/>
        <dbReference type="Rhea" id="RHEA-COMP:9863"/>
        <dbReference type="Rhea" id="RHEA-COMP:11604"/>
        <dbReference type="ChEBI" id="CHEBI:15378"/>
        <dbReference type="ChEBI" id="CHEBI:29999"/>
        <dbReference type="ChEBI" id="CHEBI:30616"/>
        <dbReference type="ChEBI" id="CHEBI:83421"/>
        <dbReference type="ChEBI" id="CHEBI:456216"/>
        <dbReference type="EC" id="2.7.11.1"/>
    </reaction>
</comment>
<dbReference type="InterPro" id="IPR036426">
    <property type="entry name" value="Bulb-type_lectin_dom_sf"/>
</dbReference>
<dbReference type="InterPro" id="IPR000742">
    <property type="entry name" value="EGF"/>
</dbReference>
<dbReference type="InterPro" id="IPR003609">
    <property type="entry name" value="Pan_app"/>
</dbReference>
<protein>
    <recommendedName>
        <fullName evidence="2">non-specific serine/threonine protein kinase</fullName>
        <ecNumber evidence="2">2.7.11.1</ecNumber>
    </recommendedName>
</protein>
<feature type="domain" description="Bulb-type lectin" evidence="12">
    <location>
        <begin position="24"/>
        <end position="146"/>
    </location>
</feature>
<dbReference type="Pfam" id="PF01453">
    <property type="entry name" value="B_lectin"/>
    <property type="match status" value="1"/>
</dbReference>
<dbReference type="PROSITE" id="PS50026">
    <property type="entry name" value="EGF_3"/>
    <property type="match status" value="1"/>
</dbReference>
<comment type="caution">
    <text evidence="8">Lacks conserved residue(s) required for the propagation of feature annotation.</text>
</comment>
<dbReference type="PROSITE" id="PS50948">
    <property type="entry name" value="PAN"/>
    <property type="match status" value="1"/>
</dbReference>
<comment type="function">
    <text evidence="1">Involved in sporophytic self-incompatibility system (the inability of flowering plants to achieve self-fertilization).</text>
</comment>
<keyword evidence="3 9" id="KW-0732">Signal</keyword>
<dbReference type="AlphaFoldDB" id="A0AA87BAN6"/>
<dbReference type="PROSITE" id="PS50927">
    <property type="entry name" value="BULB_LECTIN"/>
    <property type="match status" value="1"/>
</dbReference>
<dbReference type="EC" id="2.7.11.1" evidence="2"/>
<evidence type="ECO:0000256" key="7">
    <source>
        <dbReference type="ARBA" id="ARBA00048679"/>
    </source>
</evidence>
<proteinExistence type="predicted"/>
<dbReference type="SUPFAM" id="SSF56112">
    <property type="entry name" value="Protein kinase-like (PK-like)"/>
    <property type="match status" value="1"/>
</dbReference>
<dbReference type="Gramene" id="rna-AYBTSS11_LOCUS30846">
    <property type="protein sequence ID" value="CAJ1978649.1"/>
    <property type="gene ID" value="gene-AYBTSS11_LOCUS30846"/>
</dbReference>
<evidence type="ECO:0000256" key="6">
    <source>
        <dbReference type="ARBA" id="ARBA00047899"/>
    </source>
</evidence>
<dbReference type="CDD" id="cd01098">
    <property type="entry name" value="PAN_AP_plant"/>
    <property type="match status" value="1"/>
</dbReference>
<dbReference type="InterPro" id="IPR000719">
    <property type="entry name" value="Prot_kinase_dom"/>
</dbReference>
<gene>
    <name evidence="14" type="ORF">AYBTSS11_LOCUS30846</name>
</gene>
<feature type="domain" description="Protein kinase" evidence="10">
    <location>
        <begin position="353"/>
        <end position="461"/>
    </location>
</feature>
<feature type="chain" id="PRO_5041694481" description="non-specific serine/threonine protein kinase" evidence="9">
    <location>
        <begin position="24"/>
        <end position="461"/>
    </location>
</feature>
<evidence type="ECO:0000259" key="11">
    <source>
        <dbReference type="PROSITE" id="PS50026"/>
    </source>
</evidence>
<dbReference type="CDD" id="cd00028">
    <property type="entry name" value="B_lectin"/>
    <property type="match status" value="1"/>
</dbReference>
<dbReference type="PANTHER" id="PTHR32444:SF234">
    <property type="entry name" value="RECEPTOR-LIKE SERINE_THREONINE-PROTEIN KINASE"/>
    <property type="match status" value="1"/>
</dbReference>
<dbReference type="Pfam" id="PF00954">
    <property type="entry name" value="S_locus_glycop"/>
    <property type="match status" value="1"/>
</dbReference>
<evidence type="ECO:0000256" key="9">
    <source>
        <dbReference type="SAM" id="SignalP"/>
    </source>
</evidence>
<evidence type="ECO:0000313" key="15">
    <source>
        <dbReference type="Proteomes" id="UP001189624"/>
    </source>
</evidence>
<dbReference type="FunFam" id="3.30.200.20:FF:000924">
    <property type="entry name" value="Uncharacterized protein"/>
    <property type="match status" value="1"/>
</dbReference>
<organism evidence="14 15">
    <name type="scientific">Sphenostylis stenocarpa</name>
    <dbReference type="NCBI Taxonomy" id="92480"/>
    <lineage>
        <taxon>Eukaryota</taxon>
        <taxon>Viridiplantae</taxon>
        <taxon>Streptophyta</taxon>
        <taxon>Embryophyta</taxon>
        <taxon>Tracheophyta</taxon>
        <taxon>Spermatophyta</taxon>
        <taxon>Magnoliopsida</taxon>
        <taxon>eudicotyledons</taxon>
        <taxon>Gunneridae</taxon>
        <taxon>Pentapetalae</taxon>
        <taxon>rosids</taxon>
        <taxon>fabids</taxon>
        <taxon>Fabales</taxon>
        <taxon>Fabaceae</taxon>
        <taxon>Papilionoideae</taxon>
        <taxon>50 kb inversion clade</taxon>
        <taxon>NPAAA clade</taxon>
        <taxon>indigoferoid/millettioid clade</taxon>
        <taxon>Phaseoleae</taxon>
        <taxon>Sphenostylis</taxon>
    </lineage>
</organism>
<comment type="catalytic activity">
    <reaction evidence="6">
        <text>L-threonyl-[protein] + ATP = O-phospho-L-threonyl-[protein] + ADP + H(+)</text>
        <dbReference type="Rhea" id="RHEA:46608"/>
        <dbReference type="Rhea" id="RHEA-COMP:11060"/>
        <dbReference type="Rhea" id="RHEA-COMP:11605"/>
        <dbReference type="ChEBI" id="CHEBI:15378"/>
        <dbReference type="ChEBI" id="CHEBI:30013"/>
        <dbReference type="ChEBI" id="CHEBI:30616"/>
        <dbReference type="ChEBI" id="CHEBI:61977"/>
        <dbReference type="ChEBI" id="CHEBI:456216"/>
        <dbReference type="EC" id="2.7.11.1"/>
    </reaction>
</comment>
<dbReference type="Gene3D" id="3.30.200.20">
    <property type="entry name" value="Phosphorylase Kinase, domain 1"/>
    <property type="match status" value="1"/>
</dbReference>
<dbReference type="GO" id="GO:0004674">
    <property type="term" value="F:protein serine/threonine kinase activity"/>
    <property type="evidence" value="ECO:0007669"/>
    <property type="project" value="UniProtKB-EC"/>
</dbReference>
<evidence type="ECO:0000256" key="8">
    <source>
        <dbReference type="PROSITE-ProRule" id="PRU00076"/>
    </source>
</evidence>
<dbReference type="FunFam" id="2.90.10.10:FF:000001">
    <property type="entry name" value="G-type lectin S-receptor-like serine/threonine-protein kinase"/>
    <property type="match status" value="1"/>
</dbReference>
<dbReference type="InterPro" id="IPR001480">
    <property type="entry name" value="Bulb-type_lectin_dom"/>
</dbReference>
<evidence type="ECO:0000256" key="1">
    <source>
        <dbReference type="ARBA" id="ARBA00003061"/>
    </source>
</evidence>
<dbReference type="PIRSF" id="PIRSF002686">
    <property type="entry name" value="SLG"/>
    <property type="match status" value="1"/>
</dbReference>
<evidence type="ECO:0000256" key="2">
    <source>
        <dbReference type="ARBA" id="ARBA00012513"/>
    </source>
</evidence>
<accession>A0AA87BAN6</accession>
<dbReference type="InterPro" id="IPR001245">
    <property type="entry name" value="Ser-Thr/Tyr_kinase_cat_dom"/>
</dbReference>
<dbReference type="Proteomes" id="UP001189624">
    <property type="component" value="Chromosome 11"/>
</dbReference>
<dbReference type="Pfam" id="PF08276">
    <property type="entry name" value="PAN_2"/>
    <property type="match status" value="1"/>
</dbReference>
<dbReference type="SMART" id="SM00108">
    <property type="entry name" value="B_lectin"/>
    <property type="match status" value="1"/>
</dbReference>
<dbReference type="SUPFAM" id="SSF51110">
    <property type="entry name" value="alpha-D-mannose-specific plant lectins"/>
    <property type="match status" value="1"/>
</dbReference>
<name>A0AA87BAN6_9FABA</name>
<reference evidence="14" key="1">
    <citation type="submission" date="2023-10" db="EMBL/GenBank/DDBJ databases">
        <authorList>
            <person name="Domelevo Entfellner J.-B."/>
        </authorList>
    </citation>
    <scope>NUCLEOTIDE SEQUENCE</scope>
</reference>
<evidence type="ECO:0000259" key="13">
    <source>
        <dbReference type="PROSITE" id="PS50948"/>
    </source>
</evidence>
<dbReference type="InterPro" id="IPR011009">
    <property type="entry name" value="Kinase-like_dom_sf"/>
</dbReference>
<keyword evidence="15" id="KW-1185">Reference proteome</keyword>
<keyword evidence="8" id="KW-0245">EGF-like domain</keyword>
<feature type="domain" description="Apple" evidence="13">
    <location>
        <begin position="308"/>
        <end position="390"/>
    </location>
</feature>
<keyword evidence="5" id="KW-0325">Glycoprotein</keyword>
<dbReference type="PANTHER" id="PTHR32444">
    <property type="entry name" value="BULB-TYPE LECTIN DOMAIN-CONTAINING PROTEIN"/>
    <property type="match status" value="1"/>
</dbReference>
<dbReference type="Pfam" id="PF07714">
    <property type="entry name" value="PK_Tyr_Ser-Thr"/>
    <property type="match status" value="1"/>
</dbReference>
<evidence type="ECO:0000313" key="14">
    <source>
        <dbReference type="EMBL" id="CAJ1978649.1"/>
    </source>
</evidence>
<dbReference type="InterPro" id="IPR035446">
    <property type="entry name" value="SLSG/EP1"/>
</dbReference>
<dbReference type="Gene3D" id="2.90.10.10">
    <property type="entry name" value="Bulb-type lectin domain"/>
    <property type="match status" value="1"/>
</dbReference>
<evidence type="ECO:0000256" key="3">
    <source>
        <dbReference type="ARBA" id="ARBA00022729"/>
    </source>
</evidence>
<keyword evidence="4" id="KW-1015">Disulfide bond</keyword>
<evidence type="ECO:0000256" key="5">
    <source>
        <dbReference type="ARBA" id="ARBA00023180"/>
    </source>
</evidence>
<dbReference type="GO" id="GO:0005524">
    <property type="term" value="F:ATP binding"/>
    <property type="evidence" value="ECO:0007669"/>
    <property type="project" value="InterPro"/>
</dbReference>
<dbReference type="EMBL" id="OY731408">
    <property type="protein sequence ID" value="CAJ1978649.1"/>
    <property type="molecule type" value="Genomic_DNA"/>
</dbReference>